<evidence type="ECO:0000313" key="4">
    <source>
        <dbReference type="Proteomes" id="UP000034407"/>
    </source>
</evidence>
<proteinExistence type="inferred from homology"/>
<dbReference type="OrthoDB" id="9798918at2"/>
<accession>A0A0M3DLU1</accession>
<sequence length="149" mass="16516">MKILIDADGCPVVDITIEVARKLGIEVILMCDTSHIFNKQGIETIILSKGADSVDFALVNKVKKDDIVVTQDYGLAAMVLAKSGNPINQNGKLYTSENIDQLLFTRHISKKARNAGSRMKGPKKRQKEDDINFKDNLIKLINNLNNSSM</sequence>
<dbReference type="AlphaFoldDB" id="A0A0M3DLU1"/>
<dbReference type="EMBL" id="LBBT01000073">
    <property type="protein sequence ID" value="KKY02362.1"/>
    <property type="molecule type" value="Genomic_DNA"/>
</dbReference>
<organism evidence="3 4">
    <name type="scientific">Paraclostridium benzoelyticum</name>
    <dbReference type="NCBI Taxonomy" id="1629550"/>
    <lineage>
        <taxon>Bacteria</taxon>
        <taxon>Bacillati</taxon>
        <taxon>Bacillota</taxon>
        <taxon>Clostridia</taxon>
        <taxon>Peptostreptococcales</taxon>
        <taxon>Peptostreptococcaceae</taxon>
        <taxon>Paraclostridium</taxon>
    </lineage>
</organism>
<dbReference type="Proteomes" id="UP000034407">
    <property type="component" value="Unassembled WGS sequence"/>
</dbReference>
<evidence type="ECO:0000256" key="2">
    <source>
        <dbReference type="HAMAP-Rule" id="MF_00489"/>
    </source>
</evidence>
<gene>
    <name evidence="3" type="ORF">VN21_03550</name>
</gene>
<protein>
    <recommendedName>
        <fullName evidence="2">UPF0178 protein VN21_03550</fullName>
    </recommendedName>
</protein>
<dbReference type="PATRIC" id="fig|1629550.3.peg.3406"/>
<reference evidence="3 4" key="1">
    <citation type="submission" date="2015-04" db="EMBL/GenBank/DDBJ databases">
        <title>Microcin producing Clostridium sp. JC272T.</title>
        <authorList>
            <person name="Jyothsna T."/>
            <person name="Sasikala C."/>
            <person name="Ramana C."/>
        </authorList>
    </citation>
    <scope>NUCLEOTIDE SEQUENCE [LARGE SCALE GENOMIC DNA]</scope>
    <source>
        <strain evidence="3 4">JC272</strain>
    </source>
</reference>
<dbReference type="InterPro" id="IPR003791">
    <property type="entry name" value="UPF0178"/>
</dbReference>
<dbReference type="HAMAP" id="MF_00489">
    <property type="entry name" value="UPF0178"/>
    <property type="match status" value="1"/>
</dbReference>
<dbReference type="PANTHER" id="PTHR35146">
    <property type="entry name" value="UPF0178 PROTEIN YAII"/>
    <property type="match status" value="1"/>
</dbReference>
<dbReference type="RefSeq" id="WP_046822077.1">
    <property type="nucleotide sequence ID" value="NZ_JBCLWQ010000002.1"/>
</dbReference>
<evidence type="ECO:0000313" key="3">
    <source>
        <dbReference type="EMBL" id="KKY02362.1"/>
    </source>
</evidence>
<dbReference type="PANTHER" id="PTHR35146:SF1">
    <property type="entry name" value="UPF0178 PROTEIN YAII"/>
    <property type="match status" value="1"/>
</dbReference>
<name>A0A0M3DLU1_9FIRM</name>
<keyword evidence="4" id="KW-1185">Reference proteome</keyword>
<comment type="caution">
    <text evidence="3">The sequence shown here is derived from an EMBL/GenBank/DDBJ whole genome shotgun (WGS) entry which is preliminary data.</text>
</comment>
<dbReference type="NCBIfam" id="NF001095">
    <property type="entry name" value="PRK00124.1"/>
    <property type="match status" value="1"/>
</dbReference>
<dbReference type="Pfam" id="PF02639">
    <property type="entry name" value="DUF188"/>
    <property type="match status" value="1"/>
</dbReference>
<comment type="similarity">
    <text evidence="1 2">Belongs to the UPF0178 family.</text>
</comment>
<evidence type="ECO:0000256" key="1">
    <source>
        <dbReference type="ARBA" id="ARBA00008522"/>
    </source>
</evidence>